<evidence type="ECO:0000259" key="1">
    <source>
        <dbReference type="Pfam" id="PF13568"/>
    </source>
</evidence>
<protein>
    <submittedName>
        <fullName evidence="2">Outer membrane protein with beta-barrel domain</fullName>
    </submittedName>
</protein>
<sequence>MKVFLVLFCAFFIPVLSFGQFSWGVKAGASFSGYHSESASGLNPEYKYQPGFQAGVFAEQQLSERFSLQPELLFSFRRAKASVKETYSIPSTTGYTTLELEMTSRFSPLYLDLPVYFKMNVMEAKTGKLALGLGPVFSYGLGGKVKVDGKLGSDETSGEQKLFKEDEFVWTDDSGNQSTEMLMDDAPFKRFDFGWGGLATYELPLGLAFNLSAQYGLLNISNDEEEDLYSRSLVLGISYRF</sequence>
<feature type="domain" description="Outer membrane protein beta-barrel" evidence="1">
    <location>
        <begin position="20"/>
        <end position="221"/>
    </location>
</feature>
<accession>A0A419WAB3</accession>
<dbReference type="EMBL" id="RAPN01000001">
    <property type="protein sequence ID" value="RKD92356.1"/>
    <property type="molecule type" value="Genomic_DNA"/>
</dbReference>
<gene>
    <name evidence="2" type="ORF">BC643_2727</name>
</gene>
<organism evidence="2 3">
    <name type="scientific">Mangrovibacterium diazotrophicum</name>
    <dbReference type="NCBI Taxonomy" id="1261403"/>
    <lineage>
        <taxon>Bacteria</taxon>
        <taxon>Pseudomonadati</taxon>
        <taxon>Bacteroidota</taxon>
        <taxon>Bacteroidia</taxon>
        <taxon>Marinilabiliales</taxon>
        <taxon>Prolixibacteraceae</taxon>
        <taxon>Mangrovibacterium</taxon>
    </lineage>
</organism>
<dbReference type="AlphaFoldDB" id="A0A419WAB3"/>
<dbReference type="Pfam" id="PF13568">
    <property type="entry name" value="OMP_b-brl_2"/>
    <property type="match status" value="1"/>
</dbReference>
<evidence type="ECO:0000313" key="2">
    <source>
        <dbReference type="EMBL" id="RKD92356.1"/>
    </source>
</evidence>
<evidence type="ECO:0000313" key="3">
    <source>
        <dbReference type="Proteomes" id="UP000283387"/>
    </source>
</evidence>
<dbReference type="Proteomes" id="UP000283387">
    <property type="component" value="Unassembled WGS sequence"/>
</dbReference>
<proteinExistence type="predicted"/>
<dbReference type="InterPro" id="IPR025665">
    <property type="entry name" value="Beta-barrel_OMP_2"/>
</dbReference>
<dbReference type="OrthoDB" id="947434at2"/>
<name>A0A419WAB3_9BACT</name>
<keyword evidence="3" id="KW-1185">Reference proteome</keyword>
<reference evidence="2 3" key="1">
    <citation type="submission" date="2018-09" db="EMBL/GenBank/DDBJ databases">
        <title>Genomic Encyclopedia of Archaeal and Bacterial Type Strains, Phase II (KMG-II): from individual species to whole genera.</title>
        <authorList>
            <person name="Goeker M."/>
        </authorList>
    </citation>
    <scope>NUCLEOTIDE SEQUENCE [LARGE SCALE GENOMIC DNA]</scope>
    <source>
        <strain evidence="2 3">DSM 27148</strain>
    </source>
</reference>
<comment type="caution">
    <text evidence="2">The sequence shown here is derived from an EMBL/GenBank/DDBJ whole genome shotgun (WGS) entry which is preliminary data.</text>
</comment>
<dbReference type="RefSeq" id="WP_120273577.1">
    <property type="nucleotide sequence ID" value="NZ_RAPN01000001.1"/>
</dbReference>